<dbReference type="EMBL" id="RZGK01000019">
    <property type="protein sequence ID" value="KAF9691946.1"/>
    <property type="molecule type" value="Genomic_DNA"/>
</dbReference>
<feature type="compositionally biased region" description="Pro residues" evidence="1">
    <location>
        <begin position="143"/>
        <end position="155"/>
    </location>
</feature>
<organism evidence="2 3">
    <name type="scientific">Ascochyta lentis</name>
    <dbReference type="NCBI Taxonomy" id="205686"/>
    <lineage>
        <taxon>Eukaryota</taxon>
        <taxon>Fungi</taxon>
        <taxon>Dikarya</taxon>
        <taxon>Ascomycota</taxon>
        <taxon>Pezizomycotina</taxon>
        <taxon>Dothideomycetes</taxon>
        <taxon>Pleosporomycetidae</taxon>
        <taxon>Pleosporales</taxon>
        <taxon>Pleosporineae</taxon>
        <taxon>Didymellaceae</taxon>
        <taxon>Ascochyta</taxon>
    </lineage>
</organism>
<evidence type="ECO:0000313" key="3">
    <source>
        <dbReference type="Proteomes" id="UP000651452"/>
    </source>
</evidence>
<evidence type="ECO:0000313" key="2">
    <source>
        <dbReference type="EMBL" id="KAF9691946.1"/>
    </source>
</evidence>
<dbReference type="AlphaFoldDB" id="A0A8H7IXN5"/>
<dbReference type="Proteomes" id="UP000651452">
    <property type="component" value="Unassembled WGS sequence"/>
</dbReference>
<evidence type="ECO:0000256" key="1">
    <source>
        <dbReference type="SAM" id="MobiDB-lite"/>
    </source>
</evidence>
<feature type="region of interest" description="Disordered" evidence="1">
    <location>
        <begin position="86"/>
        <end position="160"/>
    </location>
</feature>
<sequence>MSVRRAAAHLPSRSVHLRIVPRPANLSESREILRVLQRFGDVSTYKHLRYEYHNPADNVALAIYRTLDGAQQALNASPLRFALEREAHPAEDSSSSSYTAEDAEQDPASLPRASPSDDLSDMTRPSKLMNRALSSSSPDAPAQTPPSPPPMPFAAPPSKATTTKWFQVTIDRSRAVHQDFVQRQPLWKQFTPMKSMAQEDLAKLVPHAGLSDVTKRPPNAHRTPSKVLKSMDKWVEHGMPSLRGLWDESQAQPGTPTRP</sequence>
<feature type="region of interest" description="Disordered" evidence="1">
    <location>
        <begin position="209"/>
        <end position="259"/>
    </location>
</feature>
<accession>A0A8H7IXN5</accession>
<reference evidence="2" key="2">
    <citation type="submission" date="2020-09" db="EMBL/GenBank/DDBJ databases">
        <title>Reference genome assembly for Australian Ascochyta lentis isolate Al4.</title>
        <authorList>
            <person name="Lee R.C."/>
            <person name="Farfan-Caceres L.M."/>
            <person name="Debler J.W."/>
            <person name="Williams A.H."/>
            <person name="Henares B.M."/>
        </authorList>
    </citation>
    <scope>NUCLEOTIDE SEQUENCE</scope>
    <source>
        <strain evidence="2">Al4</strain>
    </source>
</reference>
<feature type="compositionally biased region" description="Polar residues" evidence="1">
    <location>
        <begin position="249"/>
        <end position="259"/>
    </location>
</feature>
<reference evidence="2" key="1">
    <citation type="submission" date="2018-12" db="EMBL/GenBank/DDBJ databases">
        <authorList>
            <person name="Syme R.A."/>
            <person name="Farfan-Caceres L."/>
            <person name="Lichtenzveig J."/>
        </authorList>
    </citation>
    <scope>NUCLEOTIDE SEQUENCE</scope>
    <source>
        <strain evidence="2">Al4</strain>
    </source>
</reference>
<protein>
    <submittedName>
        <fullName evidence="2">Uncharacterized protein</fullName>
    </submittedName>
</protein>
<gene>
    <name evidence="2" type="ORF">EKO04_009918</name>
</gene>
<keyword evidence="3" id="KW-1185">Reference proteome</keyword>
<comment type="caution">
    <text evidence="2">The sequence shown here is derived from an EMBL/GenBank/DDBJ whole genome shotgun (WGS) entry which is preliminary data.</text>
</comment>
<dbReference type="OrthoDB" id="5367448at2759"/>
<name>A0A8H7IXN5_9PLEO</name>
<proteinExistence type="predicted"/>